<sequence length="81" mass="8637">MTRPTVRTALIVGAALIVYVALAWAALAASLTVKYDLSPPAIELGAGVLDTITDTVAMLTNVPMLAFTGFLLVLFFTRKLR</sequence>
<dbReference type="RefSeq" id="WP_187593323.1">
    <property type="nucleotide sequence ID" value="NZ_JACLAM010000003.1"/>
</dbReference>
<evidence type="ECO:0000313" key="1">
    <source>
        <dbReference type="EMBL" id="MBC8674393.1"/>
    </source>
</evidence>
<gene>
    <name evidence="1" type="ORF">H2136_20865</name>
</gene>
<dbReference type="AlphaFoldDB" id="A0A8I0BD03"/>
<comment type="caution">
    <text evidence="1">The sequence shown here is derived from an EMBL/GenBank/DDBJ whole genome shotgun (WGS) entry which is preliminary data.</text>
</comment>
<dbReference type="EMBL" id="JACLAN010000014">
    <property type="protein sequence ID" value="MBC8674393.1"/>
    <property type="molecule type" value="Genomic_DNA"/>
</dbReference>
<proteinExistence type="predicted"/>
<accession>A0A8I0BD03</accession>
<organism evidence="1">
    <name type="scientific">Aeromonas hydrophila</name>
    <dbReference type="NCBI Taxonomy" id="644"/>
    <lineage>
        <taxon>Bacteria</taxon>
        <taxon>Pseudomonadati</taxon>
        <taxon>Pseudomonadota</taxon>
        <taxon>Gammaproteobacteria</taxon>
        <taxon>Aeromonadales</taxon>
        <taxon>Aeromonadaceae</taxon>
        <taxon>Aeromonas</taxon>
    </lineage>
</organism>
<reference evidence="1" key="1">
    <citation type="submission" date="2020-07" db="EMBL/GenBank/DDBJ databases">
        <title>Carbapenem Resistant Aeromonas hydrophila Carrying blacphA7 Isolated from Two Solid Organ Transplant Patients.</title>
        <authorList>
            <person name="Hilt E."/>
            <person name="Fitzwater S.P."/>
            <person name="Ward K."/>
            <person name="De St Maurice A."/>
            <person name="Chandrasekaran S."/>
            <person name="Garner O.B."/>
            <person name="Yang S."/>
        </authorList>
    </citation>
    <scope>NUCLEOTIDE SEQUENCE</scope>
    <source>
        <strain evidence="1">B-1</strain>
    </source>
</reference>
<protein>
    <submittedName>
        <fullName evidence="1">Uncharacterized protein</fullName>
    </submittedName>
</protein>
<name>A0A8I0BD03_AERHY</name>